<dbReference type="InterPro" id="IPR029062">
    <property type="entry name" value="Class_I_gatase-like"/>
</dbReference>
<dbReference type="Pfam" id="PF01965">
    <property type="entry name" value="DJ-1_PfpI"/>
    <property type="match status" value="1"/>
</dbReference>
<sequence length="142" mass="14468">MSLEGRKIAVLAAGGYQELELWYPVLRAREDGASVYVLSSDPAGVTSNLGYPLIPDAAGADAADVDAVVLAGTVTGVPAYSDEQRAFVRAAHQGTARIYSVGTATTAVASILASIRGLAGWSFGVVTKKVPSVQGGSGLSRS</sequence>
<gene>
    <name evidence="2" type="ORF">SAMN04488563_5969</name>
</gene>
<reference evidence="3" key="1">
    <citation type="submission" date="2016-10" db="EMBL/GenBank/DDBJ databases">
        <authorList>
            <person name="Varghese N."/>
            <person name="Submissions S."/>
        </authorList>
    </citation>
    <scope>NUCLEOTIDE SEQUENCE [LARGE SCALE GENOMIC DNA]</scope>
    <source>
        <strain evidence="3">DSM 45079</strain>
    </source>
</reference>
<dbReference type="AlphaFoldDB" id="A0A1H2LE35"/>
<proteinExistence type="predicted"/>
<dbReference type="InterPro" id="IPR002818">
    <property type="entry name" value="DJ-1/PfpI"/>
</dbReference>
<evidence type="ECO:0000259" key="1">
    <source>
        <dbReference type="Pfam" id="PF01965"/>
    </source>
</evidence>
<keyword evidence="3" id="KW-1185">Reference proteome</keyword>
<accession>A0A1H2LE35</accession>
<dbReference type="Proteomes" id="UP000182977">
    <property type="component" value="Chromosome I"/>
</dbReference>
<name>A0A1H2LE35_9ACTN</name>
<dbReference type="RefSeq" id="WP_172860716.1">
    <property type="nucleotide sequence ID" value="NZ_LT629791.1"/>
</dbReference>
<dbReference type="Gene3D" id="3.40.50.880">
    <property type="match status" value="1"/>
</dbReference>
<evidence type="ECO:0000313" key="2">
    <source>
        <dbReference type="EMBL" id="SDU79310.1"/>
    </source>
</evidence>
<feature type="domain" description="DJ-1/PfpI" evidence="1">
    <location>
        <begin position="6"/>
        <end position="110"/>
    </location>
</feature>
<dbReference type="GO" id="GO:0006508">
    <property type="term" value="P:proteolysis"/>
    <property type="evidence" value="ECO:0007669"/>
    <property type="project" value="UniProtKB-KW"/>
</dbReference>
<dbReference type="EMBL" id="LT629791">
    <property type="protein sequence ID" value="SDU79310.1"/>
    <property type="molecule type" value="Genomic_DNA"/>
</dbReference>
<keyword evidence="2" id="KW-0378">Hydrolase</keyword>
<organism evidence="2 3">
    <name type="scientific">Jiangella alkaliphila</name>
    <dbReference type="NCBI Taxonomy" id="419479"/>
    <lineage>
        <taxon>Bacteria</taxon>
        <taxon>Bacillati</taxon>
        <taxon>Actinomycetota</taxon>
        <taxon>Actinomycetes</taxon>
        <taxon>Jiangellales</taxon>
        <taxon>Jiangellaceae</taxon>
        <taxon>Jiangella</taxon>
    </lineage>
</organism>
<keyword evidence="2" id="KW-0645">Protease</keyword>
<dbReference type="GO" id="GO:0008233">
    <property type="term" value="F:peptidase activity"/>
    <property type="evidence" value="ECO:0007669"/>
    <property type="project" value="UniProtKB-KW"/>
</dbReference>
<dbReference type="SUPFAM" id="SSF52317">
    <property type="entry name" value="Class I glutamine amidotransferase-like"/>
    <property type="match status" value="1"/>
</dbReference>
<dbReference type="STRING" id="419479.SAMN04488563_5969"/>
<protein>
    <submittedName>
        <fullName evidence="2">Putative intracellular protease/amidase</fullName>
    </submittedName>
</protein>
<evidence type="ECO:0000313" key="3">
    <source>
        <dbReference type="Proteomes" id="UP000182977"/>
    </source>
</evidence>